<evidence type="ECO:0000313" key="4">
    <source>
        <dbReference type="Proteomes" id="UP000249396"/>
    </source>
</evidence>
<dbReference type="Proteomes" id="UP000249396">
    <property type="component" value="Unassembled WGS sequence"/>
</dbReference>
<keyword evidence="2" id="KW-0119">Carbohydrate metabolism</keyword>
<proteinExistence type="inferred from homology"/>
<comment type="similarity">
    <text evidence="1">Belongs to the cycloisomerase 2 family.</text>
</comment>
<comment type="caution">
    <text evidence="3">The sequence shown here is derived from an EMBL/GenBank/DDBJ whole genome shotgun (WGS) entry which is preliminary data.</text>
</comment>
<keyword evidence="2" id="KW-0313">Glucose metabolism</keyword>
<dbReference type="GO" id="GO:0017057">
    <property type="term" value="F:6-phosphogluconolactonase activity"/>
    <property type="evidence" value="ECO:0007669"/>
    <property type="project" value="TreeGrafter"/>
</dbReference>
<evidence type="ECO:0000256" key="2">
    <source>
        <dbReference type="ARBA" id="ARBA00022526"/>
    </source>
</evidence>
<protein>
    <submittedName>
        <fullName evidence="3">3-carboxymuconate cyclase</fullName>
    </submittedName>
</protein>
<dbReference type="Gene3D" id="2.130.10.10">
    <property type="entry name" value="YVTN repeat-like/Quinoprotein amine dehydrogenase"/>
    <property type="match status" value="2"/>
</dbReference>
<dbReference type="InterPro" id="IPR050282">
    <property type="entry name" value="Cycloisomerase_2"/>
</dbReference>
<dbReference type="PANTHER" id="PTHR30344:SF1">
    <property type="entry name" value="6-PHOSPHOGLUCONOLACTONASE"/>
    <property type="match status" value="1"/>
</dbReference>
<dbReference type="InterPro" id="IPR015943">
    <property type="entry name" value="WD40/YVTN_repeat-like_dom_sf"/>
</dbReference>
<dbReference type="Pfam" id="PF10282">
    <property type="entry name" value="Lactonase"/>
    <property type="match status" value="1"/>
</dbReference>
<organism evidence="3 4">
    <name type="scientific">Candidatus Methylumidiphilus alinenensis</name>
    <dbReference type="NCBI Taxonomy" id="2202197"/>
    <lineage>
        <taxon>Bacteria</taxon>
        <taxon>Pseudomonadati</taxon>
        <taxon>Pseudomonadota</taxon>
        <taxon>Gammaproteobacteria</taxon>
        <taxon>Methylococcales</taxon>
        <taxon>Candidatus Methylumidiphilus</taxon>
    </lineage>
</organism>
<evidence type="ECO:0000313" key="3">
    <source>
        <dbReference type="EMBL" id="PZN71144.1"/>
    </source>
</evidence>
<reference evidence="3 4" key="1">
    <citation type="journal article" date="2018" name="Aquat. Microb. Ecol.">
        <title>Gammaproteobacterial methanotrophs dominate.</title>
        <authorList>
            <person name="Rissanen A.J."/>
            <person name="Saarenheimo J."/>
            <person name="Tiirola M."/>
            <person name="Peura S."/>
            <person name="Aalto S.L."/>
            <person name="Karvinen A."/>
            <person name="Nykanen H."/>
        </authorList>
    </citation>
    <scope>NUCLEOTIDE SEQUENCE [LARGE SCALE GENOMIC DNA]</scope>
    <source>
        <strain evidence="3">AMbin10</strain>
    </source>
</reference>
<dbReference type="AlphaFoldDB" id="A0A2W4SBI6"/>
<gene>
    <name evidence="3" type="ORF">DM484_27030</name>
</gene>
<dbReference type="GO" id="GO:0006006">
    <property type="term" value="P:glucose metabolic process"/>
    <property type="evidence" value="ECO:0007669"/>
    <property type="project" value="UniProtKB-KW"/>
</dbReference>
<dbReference type="InterPro" id="IPR019405">
    <property type="entry name" value="Lactonase_7-beta_prop"/>
</dbReference>
<dbReference type="PANTHER" id="PTHR30344">
    <property type="entry name" value="6-PHOSPHOGLUCONOLACTONASE-RELATED"/>
    <property type="match status" value="1"/>
</dbReference>
<sequence>MKPNFQLTKVAFAALALFGTGMLPTPGYGGNATGSVYTMSNAAGGNAVLMFPRATDGSLMPAQSFPTGGLGTGAGLGNGHGLVLSEDGLWLLVVNAGSSDVSLFAVGRNGLQLTGKPTPSGGTQPISVTVDDGLVYVLNAGSENIAGFQISGSSAQLTALASSVRPLGGTGNGPAEISFSPDGRNLVVTEKATNQLVVFPVAADGTPAQSPEVVPSSGTTPFGFDFAGRHELLVANAAGGAAGASSVSAYQIARNGNLTVTGSAVPTELTAACWLAVAPNQIYAYTADTPASTITGFLVGPRGSLTLLNGNGVTASPGSGSKPIDLAFSQDGQFIYSLNSGSNTISAFQVDGQGVLTPVTTGVTQTIPTGANGLAVQKVLNNIAPSVGGGHNANECLFNWAEGSYPGLFGLVGQFTQVSSVFDYRYYPGTQSYVGVSSTDNHVYYQGPDGNRIDEGPWTSWLATANCL</sequence>
<name>A0A2W4SBI6_9GAMM</name>
<evidence type="ECO:0000256" key="1">
    <source>
        <dbReference type="ARBA" id="ARBA00005564"/>
    </source>
</evidence>
<dbReference type="InterPro" id="IPR011048">
    <property type="entry name" value="Haem_d1_sf"/>
</dbReference>
<dbReference type="SUPFAM" id="SSF63829">
    <property type="entry name" value="Calcium-dependent phosphotriesterase"/>
    <property type="match status" value="1"/>
</dbReference>
<dbReference type="SUPFAM" id="SSF51004">
    <property type="entry name" value="C-terminal (heme d1) domain of cytochrome cd1-nitrite reductase"/>
    <property type="match status" value="1"/>
</dbReference>
<dbReference type="EMBL" id="QJPH01000533">
    <property type="protein sequence ID" value="PZN71144.1"/>
    <property type="molecule type" value="Genomic_DNA"/>
</dbReference>
<accession>A0A2W4SBI6</accession>